<dbReference type="NCBIfam" id="TIGR03953">
    <property type="entry name" value="rplD_bact"/>
    <property type="match status" value="1"/>
</dbReference>
<dbReference type="InterPro" id="IPR013005">
    <property type="entry name" value="Ribosomal_uL4-like"/>
</dbReference>
<dbReference type="PANTHER" id="PTHR10746:SF6">
    <property type="entry name" value="LARGE RIBOSOMAL SUBUNIT PROTEIN UL4M"/>
    <property type="match status" value="1"/>
</dbReference>
<dbReference type="Gene3D" id="3.40.1370.10">
    <property type="match status" value="1"/>
</dbReference>
<protein>
    <recommendedName>
        <fullName evidence="4 5">Large ribosomal subunit protein uL4</fullName>
    </recommendedName>
</protein>
<feature type="region of interest" description="Disordered" evidence="6">
    <location>
        <begin position="48"/>
        <end position="75"/>
    </location>
</feature>
<keyword evidence="2 5" id="KW-0689">Ribosomal protein</keyword>
<dbReference type="GO" id="GO:0019843">
    <property type="term" value="F:rRNA binding"/>
    <property type="evidence" value="ECO:0007669"/>
    <property type="project" value="UniProtKB-UniRule"/>
</dbReference>
<dbReference type="InterPro" id="IPR023574">
    <property type="entry name" value="Ribosomal_uL4_dom_sf"/>
</dbReference>
<comment type="similarity">
    <text evidence="1 5">Belongs to the universal ribosomal protein uL4 family.</text>
</comment>
<dbReference type="AlphaFoldDB" id="H5SGQ2"/>
<reference evidence="7" key="1">
    <citation type="journal article" date="2005" name="Environ. Microbiol.">
        <title>Genetic and functional properties of uncultivated thermophilic crenarchaeotes from a subsurface gold mine as revealed by analysis of genome fragments.</title>
        <authorList>
            <person name="Nunoura T."/>
            <person name="Hirayama H."/>
            <person name="Takami H."/>
            <person name="Oida H."/>
            <person name="Nishi S."/>
            <person name="Shimamura S."/>
            <person name="Suzuki Y."/>
            <person name="Inagaki F."/>
            <person name="Takai K."/>
            <person name="Nealson K.H."/>
            <person name="Horikoshi K."/>
        </authorList>
    </citation>
    <scope>NUCLEOTIDE SEQUENCE</scope>
</reference>
<dbReference type="GO" id="GO:0005840">
    <property type="term" value="C:ribosome"/>
    <property type="evidence" value="ECO:0007669"/>
    <property type="project" value="UniProtKB-KW"/>
</dbReference>
<dbReference type="SUPFAM" id="SSF52166">
    <property type="entry name" value="Ribosomal protein L4"/>
    <property type="match status" value="1"/>
</dbReference>
<keyword evidence="5" id="KW-0694">RNA-binding</keyword>
<reference evidence="7" key="2">
    <citation type="journal article" date="2012" name="PLoS ONE">
        <title>A Deeply Branching Thermophilic Bacterium with an Ancient Acetyl-CoA Pathway Dominates a Subsurface Ecosystem.</title>
        <authorList>
            <person name="Takami H."/>
            <person name="Noguchi H."/>
            <person name="Takaki Y."/>
            <person name="Uchiyama I."/>
            <person name="Toyoda A."/>
            <person name="Nishi S."/>
            <person name="Chee G.-J."/>
            <person name="Arai W."/>
            <person name="Nunoura T."/>
            <person name="Itoh T."/>
            <person name="Hattori M."/>
            <person name="Takai K."/>
        </authorList>
    </citation>
    <scope>NUCLEOTIDE SEQUENCE</scope>
</reference>
<accession>H5SGQ2</accession>
<comment type="function">
    <text evidence="5">Forms part of the polypeptide exit tunnel.</text>
</comment>
<keyword evidence="5" id="KW-0699">rRNA-binding</keyword>
<dbReference type="HAMAP" id="MF_01328_B">
    <property type="entry name" value="Ribosomal_uL4_B"/>
    <property type="match status" value="1"/>
</dbReference>
<evidence type="ECO:0000256" key="5">
    <source>
        <dbReference type="HAMAP-Rule" id="MF_01328"/>
    </source>
</evidence>
<keyword evidence="3 5" id="KW-0687">Ribonucleoprotein</keyword>
<organism evidence="7">
    <name type="scientific">uncultured Chlorobiota bacterium</name>
    <dbReference type="NCBI Taxonomy" id="156405"/>
    <lineage>
        <taxon>Bacteria</taxon>
        <taxon>Pseudomonadati</taxon>
        <taxon>Chlorobiota</taxon>
        <taxon>environmental samples</taxon>
    </lineage>
</organism>
<dbReference type="GO" id="GO:0003735">
    <property type="term" value="F:structural constituent of ribosome"/>
    <property type="evidence" value="ECO:0007669"/>
    <property type="project" value="InterPro"/>
</dbReference>
<comment type="subunit">
    <text evidence="5">Part of the 50S ribosomal subunit.</text>
</comment>
<evidence type="ECO:0000256" key="2">
    <source>
        <dbReference type="ARBA" id="ARBA00022980"/>
    </source>
</evidence>
<dbReference type="Pfam" id="PF00573">
    <property type="entry name" value="Ribosomal_L4"/>
    <property type="match status" value="1"/>
</dbReference>
<dbReference type="EMBL" id="AP011715">
    <property type="protein sequence ID" value="BAL55338.1"/>
    <property type="molecule type" value="Genomic_DNA"/>
</dbReference>
<dbReference type="PANTHER" id="PTHR10746">
    <property type="entry name" value="50S RIBOSOMAL PROTEIN L4"/>
    <property type="match status" value="1"/>
</dbReference>
<comment type="function">
    <text evidence="5">One of the primary rRNA binding proteins, this protein initially binds near the 5'-end of the 23S rRNA. It is important during the early stages of 50S assembly. It makes multiple contacts with different domains of the 23S rRNA in the assembled 50S subunit and ribosome.</text>
</comment>
<evidence type="ECO:0000256" key="4">
    <source>
        <dbReference type="ARBA" id="ARBA00035244"/>
    </source>
</evidence>
<dbReference type="GO" id="GO:1990904">
    <property type="term" value="C:ribonucleoprotein complex"/>
    <property type="evidence" value="ECO:0007669"/>
    <property type="project" value="UniProtKB-KW"/>
</dbReference>
<gene>
    <name evidence="5" type="primary">rplD</name>
    <name evidence="7" type="ORF">HGMM_F27B02C40</name>
</gene>
<dbReference type="GO" id="GO:0006412">
    <property type="term" value="P:translation"/>
    <property type="evidence" value="ECO:0007669"/>
    <property type="project" value="UniProtKB-UniRule"/>
</dbReference>
<proteinExistence type="inferred from homology"/>
<name>H5SGQ2_9BACT</name>
<evidence type="ECO:0000256" key="1">
    <source>
        <dbReference type="ARBA" id="ARBA00010528"/>
    </source>
</evidence>
<evidence type="ECO:0000313" key="7">
    <source>
        <dbReference type="EMBL" id="BAL55338.1"/>
    </source>
</evidence>
<evidence type="ECO:0000256" key="6">
    <source>
        <dbReference type="SAM" id="MobiDB-lite"/>
    </source>
</evidence>
<sequence>MRVDLWDKTGTIVGQVELPEEIFGIEPHEHAMYLAVRAYLANHRQGTHKVKTRAEVRGGGRKPWAQKGTGRARHGSIRSPLWVGGGKVHGPRPRDYTIELPTSVKRLARKSALSLRTREGNLIVVQDFTLERIKTKLMVEVLRNLGLVNLKTLILLPRVDRTLILSARNLPYVKTMLADKVSTYHILEHQKLLLFQSALEPLVASFGQGIAHVADH</sequence>
<dbReference type="InterPro" id="IPR002136">
    <property type="entry name" value="Ribosomal_uL4"/>
</dbReference>
<evidence type="ECO:0000256" key="3">
    <source>
        <dbReference type="ARBA" id="ARBA00023274"/>
    </source>
</evidence>